<reference evidence="1" key="2">
    <citation type="submission" date="2020-11" db="EMBL/GenBank/DDBJ databases">
        <authorList>
            <person name="McCartney M.A."/>
            <person name="Auch B."/>
            <person name="Kono T."/>
            <person name="Mallez S."/>
            <person name="Becker A."/>
            <person name="Gohl D.M."/>
            <person name="Silverstein K.A.T."/>
            <person name="Koren S."/>
            <person name="Bechman K.B."/>
            <person name="Herman A."/>
            <person name="Abrahante J.E."/>
            <person name="Garbe J."/>
        </authorList>
    </citation>
    <scope>NUCLEOTIDE SEQUENCE</scope>
    <source>
        <strain evidence="1">Duluth1</strain>
        <tissue evidence="1">Whole animal</tissue>
    </source>
</reference>
<proteinExistence type="predicted"/>
<protein>
    <submittedName>
        <fullName evidence="1">Uncharacterized protein</fullName>
    </submittedName>
</protein>
<organism evidence="1 2">
    <name type="scientific">Dreissena polymorpha</name>
    <name type="common">Zebra mussel</name>
    <name type="synonym">Mytilus polymorpha</name>
    <dbReference type="NCBI Taxonomy" id="45954"/>
    <lineage>
        <taxon>Eukaryota</taxon>
        <taxon>Metazoa</taxon>
        <taxon>Spiralia</taxon>
        <taxon>Lophotrochozoa</taxon>
        <taxon>Mollusca</taxon>
        <taxon>Bivalvia</taxon>
        <taxon>Autobranchia</taxon>
        <taxon>Heteroconchia</taxon>
        <taxon>Euheterodonta</taxon>
        <taxon>Imparidentia</taxon>
        <taxon>Neoheterodontei</taxon>
        <taxon>Myida</taxon>
        <taxon>Dreissenoidea</taxon>
        <taxon>Dreissenidae</taxon>
        <taxon>Dreissena</taxon>
    </lineage>
</organism>
<dbReference type="PANTHER" id="PTHR47018:SF3">
    <property type="entry name" value="MYCBP-ASSOCIATED PROTEIN"/>
    <property type="match status" value="1"/>
</dbReference>
<gene>
    <name evidence="1" type="ORF">DPMN_113089</name>
</gene>
<evidence type="ECO:0000313" key="1">
    <source>
        <dbReference type="EMBL" id="KAH3839657.1"/>
    </source>
</evidence>
<keyword evidence="2" id="KW-1185">Reference proteome</keyword>
<sequence>MNLDTSHQGARELLERNGFSVSRSPVPKSRNPVDITIEHRINRHAKCHGGIIGFSRNYSAYYRWSTTRPCRAQYVEAALQMTDMASEDCSVHKELEPSQLQDSKTFVTKVVDALCNFTNPFDVENALDELYCLSSGVPAIPEAAVNLLEAVYIGRAAM</sequence>
<comment type="caution">
    <text evidence="1">The sequence shown here is derived from an EMBL/GenBank/DDBJ whole genome shotgun (WGS) entry which is preliminary data.</text>
</comment>
<accession>A0A9D4QR94</accession>
<dbReference type="PANTHER" id="PTHR47018">
    <property type="entry name" value="CXC DOMAIN-CONTAINING PROTEIN-RELATED"/>
    <property type="match status" value="1"/>
</dbReference>
<dbReference type="EMBL" id="JAIWYP010000004">
    <property type="protein sequence ID" value="KAH3839657.1"/>
    <property type="molecule type" value="Genomic_DNA"/>
</dbReference>
<name>A0A9D4QR94_DREPO</name>
<reference evidence="1" key="1">
    <citation type="journal article" date="2019" name="bioRxiv">
        <title>The Genome of the Zebra Mussel, Dreissena polymorpha: A Resource for Invasive Species Research.</title>
        <authorList>
            <person name="McCartney M.A."/>
            <person name="Auch B."/>
            <person name="Kono T."/>
            <person name="Mallez S."/>
            <person name="Zhang Y."/>
            <person name="Obille A."/>
            <person name="Becker A."/>
            <person name="Abrahante J.E."/>
            <person name="Garbe J."/>
            <person name="Badalamenti J.P."/>
            <person name="Herman A."/>
            <person name="Mangelson H."/>
            <person name="Liachko I."/>
            <person name="Sullivan S."/>
            <person name="Sone E.D."/>
            <person name="Koren S."/>
            <person name="Silverstein K.A.T."/>
            <person name="Beckman K.B."/>
            <person name="Gohl D.M."/>
        </authorList>
    </citation>
    <scope>NUCLEOTIDE SEQUENCE</scope>
    <source>
        <strain evidence="1">Duluth1</strain>
        <tissue evidence="1">Whole animal</tissue>
    </source>
</reference>
<evidence type="ECO:0000313" key="2">
    <source>
        <dbReference type="Proteomes" id="UP000828390"/>
    </source>
</evidence>
<dbReference type="AlphaFoldDB" id="A0A9D4QR94"/>
<dbReference type="Proteomes" id="UP000828390">
    <property type="component" value="Unassembled WGS sequence"/>
</dbReference>